<feature type="transmembrane region" description="Helical" evidence="1">
    <location>
        <begin position="48"/>
        <end position="71"/>
    </location>
</feature>
<comment type="caution">
    <text evidence="2">The sequence shown here is derived from an EMBL/GenBank/DDBJ whole genome shotgun (WGS) entry which is preliminary data.</text>
</comment>
<evidence type="ECO:0008006" key="4">
    <source>
        <dbReference type="Google" id="ProtNLM"/>
    </source>
</evidence>
<protein>
    <recommendedName>
        <fullName evidence="4">Transporter gate domain protein</fullName>
    </recommendedName>
</protein>
<dbReference type="AlphaFoldDB" id="A0A848RJQ0"/>
<sequence length="384" mass="41825">MVTNLRKTDNNYKDGLFIISFILLFGFIGYKMGFVNMIQTILNTSYDLLINVCFYIMAISVITGGLGELLFEFNVIEWVSKKLSRLMKPIYNLPGAAAWSILMCYLSDNPAVLTLAKNEGYKNYFKRNEFPAITNLGTSFGMGLIVTTTVMGMNINHSVLAAIVGNIGAILGSVVSVRIMLKLTKDFEKDEKSLKLEKEYTNAKNNPVNKTLFERVINSLLDGGMKGVDLGVQIIPGVLIICSFVLLITNGIGPNNIYDGSINQGVPILPFVGDKLHFIIKPIFGFKSSQSISVVITSLGSAGAAVALIPSLIEKGLVTAKDLAVFTSIIMCWSGYLSTHIAMMSSINARELTNKALISHTIGGIFAGFSSNIIFNILIMAKII</sequence>
<feature type="transmembrane region" description="Helical" evidence="1">
    <location>
        <begin position="132"/>
        <end position="153"/>
    </location>
</feature>
<name>A0A848RJQ0_9FIRM</name>
<dbReference type="EMBL" id="JABDSR010000021">
    <property type="protein sequence ID" value="NMW86061.1"/>
    <property type="molecule type" value="Genomic_DNA"/>
</dbReference>
<feature type="transmembrane region" description="Helical" evidence="1">
    <location>
        <begin position="15"/>
        <end position="36"/>
    </location>
</feature>
<keyword evidence="3" id="KW-1185">Reference proteome</keyword>
<dbReference type="RefSeq" id="WP_169970395.1">
    <property type="nucleotide sequence ID" value="NZ_JABDSR010000021.1"/>
</dbReference>
<evidence type="ECO:0000256" key="1">
    <source>
        <dbReference type="SAM" id="Phobius"/>
    </source>
</evidence>
<feature type="transmembrane region" description="Helical" evidence="1">
    <location>
        <begin position="292"/>
        <end position="313"/>
    </location>
</feature>
<feature type="transmembrane region" description="Helical" evidence="1">
    <location>
        <begin position="357"/>
        <end position="379"/>
    </location>
</feature>
<keyword evidence="1" id="KW-0472">Membrane</keyword>
<organism evidence="2 3">
    <name type="scientific">Peptoniphilus faecalis</name>
    <dbReference type="NCBI Taxonomy" id="2731255"/>
    <lineage>
        <taxon>Bacteria</taxon>
        <taxon>Bacillati</taxon>
        <taxon>Bacillota</taxon>
        <taxon>Tissierellia</taxon>
        <taxon>Tissierellales</taxon>
        <taxon>Peptoniphilaceae</taxon>
        <taxon>Peptoniphilus</taxon>
    </lineage>
</organism>
<accession>A0A848RJQ0</accession>
<feature type="transmembrane region" description="Helical" evidence="1">
    <location>
        <begin position="91"/>
        <end position="111"/>
    </location>
</feature>
<keyword evidence="1" id="KW-0812">Transmembrane</keyword>
<feature type="transmembrane region" description="Helical" evidence="1">
    <location>
        <begin position="159"/>
        <end position="181"/>
    </location>
</feature>
<dbReference type="Proteomes" id="UP000568273">
    <property type="component" value="Unassembled WGS sequence"/>
</dbReference>
<proteinExistence type="predicted"/>
<reference evidence="2" key="1">
    <citation type="submission" date="2020-04" db="EMBL/GenBank/DDBJ databases">
        <title>Peptoniphilus sp. nov. isolated from swine feces.</title>
        <authorList>
            <person name="Ryu S.W."/>
        </authorList>
    </citation>
    <scope>NUCLEOTIDE SEQUENCE [LARGE SCALE GENOMIC DNA]</scope>
    <source>
        <strain evidence="2">AGMB00490</strain>
    </source>
</reference>
<feature type="transmembrane region" description="Helical" evidence="1">
    <location>
        <begin position="230"/>
        <end position="249"/>
    </location>
</feature>
<evidence type="ECO:0000313" key="2">
    <source>
        <dbReference type="EMBL" id="NMW86061.1"/>
    </source>
</evidence>
<evidence type="ECO:0000313" key="3">
    <source>
        <dbReference type="Proteomes" id="UP000568273"/>
    </source>
</evidence>
<feature type="transmembrane region" description="Helical" evidence="1">
    <location>
        <begin position="325"/>
        <end position="345"/>
    </location>
</feature>
<gene>
    <name evidence="2" type="ORF">HKO22_10045</name>
</gene>
<keyword evidence="1" id="KW-1133">Transmembrane helix</keyword>